<dbReference type="SUPFAM" id="SSF53335">
    <property type="entry name" value="S-adenosyl-L-methionine-dependent methyltransferases"/>
    <property type="match status" value="2"/>
</dbReference>
<evidence type="ECO:0000256" key="4">
    <source>
        <dbReference type="ARBA" id="ARBA00022679"/>
    </source>
</evidence>
<dbReference type="EMBL" id="CP021255">
    <property type="protein sequence ID" value="AVD70910.1"/>
    <property type="molecule type" value="Genomic_DNA"/>
</dbReference>
<dbReference type="InterPro" id="IPR029063">
    <property type="entry name" value="SAM-dependent_MTases_sf"/>
</dbReference>
<proteinExistence type="inferred from homology"/>
<dbReference type="InterPro" id="IPR017244">
    <property type="entry name" value="23SrRNA_methyltr_KL"/>
</dbReference>
<dbReference type="Pfam" id="PF10672">
    <property type="entry name" value="Methyltrans_SAM"/>
    <property type="match status" value="1"/>
</dbReference>
<dbReference type="PANTHER" id="PTHR47313">
    <property type="entry name" value="RIBOSOMAL RNA LARGE SUBUNIT METHYLTRANSFERASE K/L"/>
    <property type="match status" value="1"/>
</dbReference>
<sequence>MQPNHDTRIRKSRTFAFAATCATGLEKLVAQEMSQCGAENPRVSPGAITWTAASLASAYRACLWSRFASRILLELARFDATNTDALYAHAGEVLWDEHLSLGKTFAVSCTLVNSAIDHSQFAALRVKDAIVDQFRRRFGRRPNVDTLNPSVRLHLHIQGSSARLSLDLSGDSLHRRGYRQDTGAAPLKETLAAALVRLSGWLDHVDAEPVLLDPMCGGGTILIEAALMLMGSAPGLTRKRFGFMGWNRHDASLWEHLVAEALEKEGTGGADKMPQFIGYDADPRAVAAARKNVIAAGLRDLIVIHQRELARLQSPARAGCLITNPPYGERLSDRESARYLYRALGRCYRERFPGWRLAFFTANPEFADVPAVLWEQEHQLFNGPLKCRLLVGHESRPALPEKTGAVAIWQPRALAPGSAGEDFANRLRKNFAALSDWLEREQVSCFRLYDADLPDFNFAVDCYEEWIQVQEYGAPAGIDENRALERRQTAIAVLREVMGAKRDQIFIKTRRRQKGPGQYQRQHDKPGRLFEVREGGGRFLVNFTDYLDTGLFLDHRPIRCRIRELAAGRSFLNLFGYTGTATVFAALGGASATTTVDASESYLARAAANLALNGLGGPLHQLVQADCLSWLRESQEQYGLIFGDPPTFSNSKSKLPESRADSRGGQWQNGKSSGKWADRDAKGGRWSGKDGRPGKWDRGPAGKGERPGQFRTEERDAGRETRATFDIQRDHGKLLHLAMQHLSPGGLLIFSTNFRKFELEARIAQEALVEEISAATIPPDFRRNPRIHRVWEFRQK</sequence>
<dbReference type="Pfam" id="PF01170">
    <property type="entry name" value="UPF0020"/>
    <property type="match status" value="1"/>
</dbReference>
<dbReference type="Gene3D" id="3.40.50.150">
    <property type="entry name" value="Vaccinia Virus protein VP39"/>
    <property type="match status" value="3"/>
</dbReference>
<keyword evidence="3 6" id="KW-0489">Methyltransferase</keyword>
<dbReference type="InterPro" id="IPR019614">
    <property type="entry name" value="SAM-dep_methyl-trfase"/>
</dbReference>
<evidence type="ECO:0000256" key="1">
    <source>
        <dbReference type="ARBA" id="ARBA00022490"/>
    </source>
</evidence>
<dbReference type="PIRSF" id="PIRSF037618">
    <property type="entry name" value="RNA_Mtase_bacteria_prd"/>
    <property type="match status" value="1"/>
</dbReference>
<keyword evidence="2 6" id="KW-0698">rRNA processing</keyword>
<evidence type="ECO:0000259" key="9">
    <source>
        <dbReference type="PROSITE" id="PS51165"/>
    </source>
</evidence>
<dbReference type="InterPro" id="IPR054170">
    <property type="entry name" value="RlmL_1st"/>
</dbReference>
<evidence type="ECO:0000256" key="6">
    <source>
        <dbReference type="HAMAP-Rule" id="MF_01858"/>
    </source>
</evidence>
<dbReference type="HAMAP" id="MF_01858">
    <property type="entry name" value="23SrRNA_methyltr_KL"/>
    <property type="match status" value="1"/>
</dbReference>
<evidence type="ECO:0000313" key="10">
    <source>
        <dbReference type="EMBL" id="AVD70910.1"/>
    </source>
</evidence>
<dbReference type="InterPro" id="IPR004114">
    <property type="entry name" value="THUMP_dom"/>
</dbReference>
<organism evidence="10 11">
    <name type="scientific">Desulfobulbus oralis</name>
    <dbReference type="NCBI Taxonomy" id="1986146"/>
    <lineage>
        <taxon>Bacteria</taxon>
        <taxon>Pseudomonadati</taxon>
        <taxon>Thermodesulfobacteriota</taxon>
        <taxon>Desulfobulbia</taxon>
        <taxon>Desulfobulbales</taxon>
        <taxon>Desulfobulbaceae</taxon>
        <taxon>Desulfobulbus</taxon>
    </lineage>
</organism>
<dbReference type="RefSeq" id="WP_245874889.1">
    <property type="nucleotide sequence ID" value="NZ_CP021255.1"/>
</dbReference>
<dbReference type="NCBIfam" id="NF008748">
    <property type="entry name" value="PRK11783.1"/>
    <property type="match status" value="1"/>
</dbReference>
<dbReference type="Gene3D" id="3.30.2130.30">
    <property type="match status" value="1"/>
</dbReference>
<dbReference type="KEGG" id="deo:CAY53_04975"/>
<comment type="similarity">
    <text evidence="6">Belongs to the methyltransferase superfamily. RlmKL family.</text>
</comment>
<dbReference type="GO" id="GO:0003723">
    <property type="term" value="F:RNA binding"/>
    <property type="evidence" value="ECO:0007669"/>
    <property type="project" value="UniProtKB-UniRule"/>
</dbReference>
<evidence type="ECO:0000256" key="7">
    <source>
        <dbReference type="PROSITE-ProRule" id="PRU00529"/>
    </source>
</evidence>
<gene>
    <name evidence="6" type="primary">rlmL</name>
    <name evidence="10" type="ORF">CAY53_04975</name>
</gene>
<comment type="catalytic activity">
    <reaction evidence="6">
        <text>guanosine(2445) in 23S rRNA + S-adenosyl-L-methionine = N(2)-methylguanosine(2445) in 23S rRNA + S-adenosyl-L-homocysteine + H(+)</text>
        <dbReference type="Rhea" id="RHEA:42740"/>
        <dbReference type="Rhea" id="RHEA-COMP:10215"/>
        <dbReference type="Rhea" id="RHEA-COMP:10216"/>
        <dbReference type="ChEBI" id="CHEBI:15378"/>
        <dbReference type="ChEBI" id="CHEBI:57856"/>
        <dbReference type="ChEBI" id="CHEBI:59789"/>
        <dbReference type="ChEBI" id="CHEBI:74269"/>
        <dbReference type="ChEBI" id="CHEBI:74481"/>
        <dbReference type="EC" id="2.1.1.173"/>
    </reaction>
</comment>
<dbReference type="PROSITE" id="PS51165">
    <property type="entry name" value="THUMP"/>
    <property type="match status" value="1"/>
</dbReference>
<evidence type="ECO:0000256" key="2">
    <source>
        <dbReference type="ARBA" id="ARBA00022552"/>
    </source>
</evidence>
<keyword evidence="5 6" id="KW-0949">S-adenosyl-L-methionine</keyword>
<accession>A0A2L1GMI8</accession>
<dbReference type="SMART" id="SM00981">
    <property type="entry name" value="THUMP"/>
    <property type="match status" value="1"/>
</dbReference>
<dbReference type="EC" id="2.1.1.264" evidence="6"/>
<dbReference type="GO" id="GO:0070043">
    <property type="term" value="F:rRNA (guanine-N7-)-methyltransferase activity"/>
    <property type="evidence" value="ECO:0007669"/>
    <property type="project" value="UniProtKB-UniRule"/>
</dbReference>
<evidence type="ECO:0000256" key="3">
    <source>
        <dbReference type="ARBA" id="ARBA00022603"/>
    </source>
</evidence>
<name>A0A2L1GMI8_9BACT</name>
<dbReference type="InterPro" id="IPR000241">
    <property type="entry name" value="RlmKL-like_Mtase"/>
</dbReference>
<keyword evidence="1 6" id="KW-0963">Cytoplasm</keyword>
<comment type="catalytic activity">
    <reaction evidence="6">
        <text>guanosine(2069) in 23S rRNA + S-adenosyl-L-methionine = N(2)-methylguanosine(2069) in 23S rRNA + S-adenosyl-L-homocysteine + H(+)</text>
        <dbReference type="Rhea" id="RHEA:43772"/>
        <dbReference type="Rhea" id="RHEA-COMP:10688"/>
        <dbReference type="Rhea" id="RHEA-COMP:10689"/>
        <dbReference type="ChEBI" id="CHEBI:15378"/>
        <dbReference type="ChEBI" id="CHEBI:57856"/>
        <dbReference type="ChEBI" id="CHEBI:59789"/>
        <dbReference type="ChEBI" id="CHEBI:74269"/>
        <dbReference type="ChEBI" id="CHEBI:74481"/>
        <dbReference type="EC" id="2.1.1.264"/>
    </reaction>
</comment>
<keyword evidence="4 6" id="KW-0808">Transferase</keyword>
<comment type="function">
    <text evidence="6">Specifically methylates the guanine in position 2445 (m2G2445) and the guanine in position 2069 (m7G2069) of 23S rRNA.</text>
</comment>
<dbReference type="Gene3D" id="3.30.750.80">
    <property type="entry name" value="RNA methyltransferase domain (HRMD) like"/>
    <property type="match status" value="1"/>
</dbReference>
<dbReference type="PANTHER" id="PTHR47313:SF1">
    <property type="entry name" value="RIBOSOMAL RNA LARGE SUBUNIT METHYLTRANSFERASE K_L"/>
    <property type="match status" value="1"/>
</dbReference>
<dbReference type="CDD" id="cd11715">
    <property type="entry name" value="THUMP_AdoMetMT"/>
    <property type="match status" value="1"/>
</dbReference>
<dbReference type="EC" id="2.1.1.173" evidence="6"/>
<dbReference type="Pfam" id="PF22020">
    <property type="entry name" value="RlmL_1st"/>
    <property type="match status" value="1"/>
</dbReference>
<dbReference type="GO" id="GO:0005737">
    <property type="term" value="C:cytoplasm"/>
    <property type="evidence" value="ECO:0007669"/>
    <property type="project" value="UniProtKB-SubCell"/>
</dbReference>
<keyword evidence="7" id="KW-0694">RNA-binding</keyword>
<dbReference type="AlphaFoldDB" id="A0A2L1GMI8"/>
<evidence type="ECO:0000313" key="11">
    <source>
        <dbReference type="Proteomes" id="UP000239867"/>
    </source>
</evidence>
<dbReference type="GO" id="GO:0052915">
    <property type="term" value="F:23S rRNA (guanine(2445)-N(2))-methyltransferase activity"/>
    <property type="evidence" value="ECO:0007669"/>
    <property type="project" value="UniProtKB-UniRule"/>
</dbReference>
<dbReference type="Proteomes" id="UP000239867">
    <property type="component" value="Chromosome"/>
</dbReference>
<keyword evidence="11" id="KW-1185">Reference proteome</keyword>
<dbReference type="Pfam" id="PF02926">
    <property type="entry name" value="THUMP"/>
    <property type="match status" value="1"/>
</dbReference>
<evidence type="ECO:0000256" key="8">
    <source>
        <dbReference type="SAM" id="MobiDB-lite"/>
    </source>
</evidence>
<feature type="region of interest" description="Disordered" evidence="8">
    <location>
        <begin position="642"/>
        <end position="720"/>
    </location>
</feature>
<feature type="domain" description="THUMP" evidence="9">
    <location>
        <begin position="57"/>
        <end position="168"/>
    </location>
</feature>
<feature type="compositionally biased region" description="Basic and acidic residues" evidence="8">
    <location>
        <begin position="676"/>
        <end position="720"/>
    </location>
</feature>
<evidence type="ECO:0000256" key="5">
    <source>
        <dbReference type="ARBA" id="ARBA00022691"/>
    </source>
</evidence>
<comment type="subcellular location">
    <subcellularLocation>
        <location evidence="6">Cytoplasm</location>
    </subcellularLocation>
</comment>
<reference evidence="10 11" key="1">
    <citation type="journal article" date="2018" name="MBio">
        <title>Insights into the evolution of host association through the isolation and characterization of a novel human periodontal pathobiont, Desulfobulbus oralis.</title>
        <authorList>
            <person name="Cross K.L."/>
            <person name="Chirania P."/>
            <person name="Xiong W."/>
            <person name="Beall C.J."/>
            <person name="Elkins J.G."/>
            <person name="Giannone R.J."/>
            <person name="Griffen A.L."/>
            <person name="Guss A.M."/>
            <person name="Hettich R.L."/>
            <person name="Joshi S.S."/>
            <person name="Mokrzan E.M."/>
            <person name="Martin R.K."/>
            <person name="Zhulin I.B."/>
            <person name="Leys E.J."/>
            <person name="Podar M."/>
        </authorList>
    </citation>
    <scope>NUCLEOTIDE SEQUENCE [LARGE SCALE GENOMIC DNA]</scope>
    <source>
        <strain evidence="10 11">ORNL</strain>
    </source>
</reference>
<protein>
    <recommendedName>
        <fullName evidence="6">Ribosomal RNA large subunit methyltransferase K/L</fullName>
    </recommendedName>
    <domain>
        <recommendedName>
            <fullName evidence="6">23S rRNA m2G2445 methyltransferase</fullName>
            <ecNumber evidence="6">2.1.1.173</ecNumber>
        </recommendedName>
        <alternativeName>
            <fullName evidence="6">rRNA (guanine-N(2)-)-methyltransferase RlmL</fullName>
        </alternativeName>
    </domain>
    <domain>
        <recommendedName>
            <fullName evidence="6">23S rRNA m7G2069 methyltransferase</fullName>
            <ecNumber evidence="6">2.1.1.264</ecNumber>
        </recommendedName>
        <alternativeName>
            <fullName evidence="6">rRNA (guanine-N(7)-)-methyltransferase RlmK</fullName>
        </alternativeName>
    </domain>
</protein>